<feature type="domain" description="P-type ATPase N-terminal" evidence="24">
    <location>
        <begin position="1010"/>
        <end position="1076"/>
    </location>
</feature>
<feature type="transmembrane region" description="Helical" evidence="22">
    <location>
        <begin position="1886"/>
        <end position="1910"/>
    </location>
</feature>
<dbReference type="InterPro" id="IPR023214">
    <property type="entry name" value="HAD_sf"/>
</dbReference>
<feature type="transmembrane region" description="Helical" evidence="22">
    <location>
        <begin position="2043"/>
        <end position="2063"/>
    </location>
</feature>
<dbReference type="Gene3D" id="2.70.150.10">
    <property type="entry name" value="Calcium-transporting ATPase, cytoplasmic transduction domain A"/>
    <property type="match status" value="1"/>
</dbReference>
<feature type="binding site" evidence="20">
    <location>
        <position position="1800"/>
    </location>
    <ligand>
        <name>Mg(2+)</name>
        <dbReference type="ChEBI" id="CHEBI:18420"/>
    </ligand>
</feature>
<keyword evidence="7 20" id="KW-0479">Metal-binding</keyword>
<reference evidence="26" key="1">
    <citation type="submission" date="2022-07" db="EMBL/GenBank/DDBJ databases">
        <title>Phylogenomic reconstructions and comparative analyses of Kickxellomycotina fungi.</title>
        <authorList>
            <person name="Reynolds N.K."/>
            <person name="Stajich J.E."/>
            <person name="Barry K."/>
            <person name="Grigoriev I.V."/>
            <person name="Crous P."/>
            <person name="Smith M.E."/>
        </authorList>
    </citation>
    <scope>NUCLEOTIDE SEQUENCE</scope>
    <source>
        <strain evidence="26">NBRC 100468</strain>
    </source>
</reference>
<evidence type="ECO:0000256" key="2">
    <source>
        <dbReference type="ARBA" id="ARBA00004166"/>
    </source>
</evidence>
<dbReference type="GO" id="GO:0140326">
    <property type="term" value="F:ATPase-coupled intramembrane lipid transporter activity"/>
    <property type="evidence" value="ECO:0007669"/>
    <property type="project" value="UniProtKB-EC"/>
</dbReference>
<evidence type="ECO:0000256" key="4">
    <source>
        <dbReference type="ARBA" id="ARBA00012189"/>
    </source>
</evidence>
<evidence type="ECO:0000256" key="6">
    <source>
        <dbReference type="ARBA" id="ARBA00022692"/>
    </source>
</evidence>
<feature type="region of interest" description="Disordered" evidence="21">
    <location>
        <begin position="798"/>
        <end position="822"/>
    </location>
</feature>
<keyword evidence="5" id="KW-0597">Phosphoprotein</keyword>
<comment type="caution">
    <text evidence="26">The sequence shown here is derived from an EMBL/GenBank/DDBJ whole genome shotgun (WGS) entry which is preliminary data.</text>
</comment>
<evidence type="ECO:0000259" key="24">
    <source>
        <dbReference type="Pfam" id="PF16209"/>
    </source>
</evidence>
<feature type="active site" description="4-aspartylphosphate intermediate" evidence="18">
    <location>
        <position position="1403"/>
    </location>
</feature>
<feature type="transmembrane region" description="Helical" evidence="22">
    <location>
        <begin position="1290"/>
        <end position="1311"/>
    </location>
</feature>
<gene>
    <name evidence="26" type="primary">DRS2</name>
    <name evidence="26" type="ORF">H4219_005359</name>
</gene>
<evidence type="ECO:0000256" key="8">
    <source>
        <dbReference type="ARBA" id="ARBA00022741"/>
    </source>
</evidence>
<dbReference type="SUPFAM" id="SSF81665">
    <property type="entry name" value="Calcium ATPase, transmembrane domain M"/>
    <property type="match status" value="1"/>
</dbReference>
<comment type="catalytic activity">
    <reaction evidence="16">
        <text>a 1,2-diacyl-sn-glycero-3-phosphoethanolamine(out) + ATP + H2O = a 1,2-diacyl-sn-glycero-3-phosphoethanolamine(in) + ADP + phosphate + H(+)</text>
        <dbReference type="Rhea" id="RHEA:66132"/>
        <dbReference type="ChEBI" id="CHEBI:15377"/>
        <dbReference type="ChEBI" id="CHEBI:15378"/>
        <dbReference type="ChEBI" id="CHEBI:30616"/>
        <dbReference type="ChEBI" id="CHEBI:43474"/>
        <dbReference type="ChEBI" id="CHEBI:64612"/>
        <dbReference type="ChEBI" id="CHEBI:456216"/>
    </reaction>
    <physiologicalReaction direction="left-to-right" evidence="16">
        <dbReference type="Rhea" id="RHEA:66133"/>
    </physiologicalReaction>
</comment>
<dbReference type="InterPro" id="IPR032631">
    <property type="entry name" value="P-type_ATPase_N"/>
</dbReference>
<dbReference type="Proteomes" id="UP001150538">
    <property type="component" value="Unassembled WGS sequence"/>
</dbReference>
<dbReference type="Gene3D" id="3.40.1110.10">
    <property type="entry name" value="Calcium-transporting ATPase, cytoplasmic domain N"/>
    <property type="match status" value="1"/>
</dbReference>
<dbReference type="SFLD" id="SFLDG00002">
    <property type="entry name" value="C1.7:_P-type_atpase_like"/>
    <property type="match status" value="1"/>
</dbReference>
<dbReference type="GO" id="GO:0005524">
    <property type="term" value="F:ATP binding"/>
    <property type="evidence" value="ECO:0007669"/>
    <property type="project" value="UniProtKB-KW"/>
</dbReference>
<dbReference type="InterPro" id="IPR059000">
    <property type="entry name" value="ATPase_P-type_domA"/>
</dbReference>
<organism evidence="26 27">
    <name type="scientific">Mycoemilia scoparia</name>
    <dbReference type="NCBI Taxonomy" id="417184"/>
    <lineage>
        <taxon>Eukaryota</taxon>
        <taxon>Fungi</taxon>
        <taxon>Fungi incertae sedis</taxon>
        <taxon>Zoopagomycota</taxon>
        <taxon>Kickxellomycotina</taxon>
        <taxon>Kickxellomycetes</taxon>
        <taxon>Kickxellales</taxon>
        <taxon>Kickxellaceae</taxon>
        <taxon>Mycoemilia</taxon>
    </lineage>
</organism>
<name>A0A9W7ZU14_9FUNG</name>
<feature type="binding site" evidence="19">
    <location>
        <position position="1678"/>
    </location>
    <ligand>
        <name>ATP</name>
        <dbReference type="ChEBI" id="CHEBI:30616"/>
    </ligand>
</feature>
<evidence type="ECO:0000256" key="3">
    <source>
        <dbReference type="ARBA" id="ARBA00008109"/>
    </source>
</evidence>
<evidence type="ECO:0000256" key="15">
    <source>
        <dbReference type="ARBA" id="ARBA00034036"/>
    </source>
</evidence>
<dbReference type="GO" id="GO:0005886">
    <property type="term" value="C:plasma membrane"/>
    <property type="evidence" value="ECO:0007669"/>
    <property type="project" value="TreeGrafter"/>
</dbReference>
<dbReference type="NCBIfam" id="TIGR01494">
    <property type="entry name" value="ATPase_P-type"/>
    <property type="match status" value="2"/>
</dbReference>
<sequence length="2141" mass="244373">MTQIDYLTHLNLALLILIEQYCIHPDWKADVQVNILSLLLEYLETDTGIDNESTQNDCCLVDLYERANEIVLENDVYDDGQNEQMALTLGTAMLERFEQLQNLDNFHEFFCNLDVLFHIPNPEEMADEPDIISLDENSLLGFFVRKCNMAFQKCEFYQAAKVYEAFAYLTEAWYHESPDMLAILDNKDADMVYSIRNYVQKQINILENEHRIIDPQEMQTRIHNMIEQQPDHTKLHYLSYLNYAQNGEWELAEKSLRRYFDSHQGQDHLGSGTNGVQSSCGGGGVGGINAEEATEIARDRHDNIALLYLESWIKKLNIDKINKQQTDIDLLESSICNQTEQCHRALCKLSQKAAQEKSPRIQAHAELQIAVLVAESGYEPRLCFEALTKATILCYNFGLDLKASLHTVASSIWRIYGSPILSLLHIQIAKELFGSQIPVSEKPRIHMQEAQAYCDIGDYESAEKALKPLLSSANIDSARPRNLFAFSKFKDTIEDMRNQIVLLQIHEAQASNTNSGILDDDSQLKLEEILLGCRNKKAVKSRILESQALLLLGYTQEALDVALELELHIDKCTPVDRIRILLSLFDIYKVMADNIERQRCIIQAVEQAKENRQYGLWKRAVYKWKDLMEDLGSSEDGEAADANISDVEKLASRNQDYNRIDNADKASLSSLDEGHIGNDHRQVRYEESLLSPFEETPSPNNQHRYYSDDHNNNNLATYEQQRKYLTKSILDPADHDHTVYYDNALPESQQQHRQQQKPHRQLTLKQGVPQRQEDSMPDTNIHHPMVTFNDNLNQEYEYTHHQPSSHKYPPASSSSGNYYGHNDPEYLMPSHVDYYYDGNGDDDDDDAKLETYPHQKILDEIDDSHLDRKFDSQPSMGPSAYQREQFEMDDYSYYNNAPIRQASLSLKKRLSKRLAQTGSISRPNSGKYTEIESIPLHQQNSSGGGNTTNKNDSPFRDHGDSDSGFGFNNKDVDKDNFENTTSTNRDINPDDNSGGGSSKINNMDGEFRTIHINDPVQNMAYKFLHNRVSTAKYNLFTFLPKFLFEQFSKYANLFFLFTACIQQIPNVSPTSRWTTLAPLVVVLCATALKELAEDRKRHQSDKEMNRSMTHVLVDGQFVEKPWREIVVGDILRINNKEAIPADLVILSSSEPEGLCYIETSNLDGETNLKVKQARPETANLLTAQSVAALRGHIKSETPNDSLYTYQGTFVAESGLQSEDSNGKGGLSPIAGRKEFPLDPTQVLLRGAILRNTDWVFTAVVFTGHETKLMRNATAAPIKQTDMEKMTNKQIIFLFIILLSLSIACTVGNKVLQDKNFDELNSYLWLPSNGGAVAFIRNILTFIILYNNLIPISLIVTMEFVKFQQAQLINSDLDMYDDKNDTPALARTSSLVEELGQIEYIFSDKTGTLTRNIMEFRQCSVGGIMYSDIVEAGKRARIVGDQVIGQYDFKALREQLQTGANKELLFEFFQLLATCHTVIPEVKEDDPNSIEYQASSPDEGALVKGAALIDFKFHTRKPRSIMANIMGTDMEYEVLNVNEFNSTRKRMSVVIRCPDGTIKLYCKGADTVILERLDKSYNPYEQTTLTHLEEYATEGLRTLCIAMRNIPPDEYERWNQQYERAATSMKDRQEMLDEAAEQIEKDLFLLGATAIEDKLQDQVPQTIFTLAQAGIKIWVLTGDRQETAINIGYSCKLLHESFSLLICNETTDWETKEYLSKKLEAIRKGGINTNIDLEALALIIDGRSLDFALEKDVEDIFLELACMCKAVICCRVSPLQKALVVKLVKRKKKAILLSIGDGANDVSMIQAAHVGVGISGQEGLQAARSADFAISQFRYLRKLLLVHGAWSYHRLSKMILFSFYKNIALYMTQFWFAIYNGFSGQTVYESWSITFFTVFFTVLPPLAIGIFDQFLSARSLDRYPEMYKMGQQREFFNVRAFWGSTINAFYHSVLLYFISMLISWNGVLPEGLDTGQWVFSVILYTSVLGTVLLKAALITNLWTKWTVIAIPGSYLLWIAFLPVYAVVAPKFKTSTEYQGIVPHVYGNPIFWFTVIMLPIACILRDYAWKFIKRMYRTRTYHVAQEIQKFNIPDYRPRMERFRKAVHKVRLIQRIRRTRGYAFSQNEGGQTKLIRSYDTTRRKPKGN</sequence>
<comment type="cofactor">
    <cofactor evidence="1 20">
        <name>Mg(2+)</name>
        <dbReference type="ChEBI" id="CHEBI:18420"/>
    </cofactor>
</comment>
<dbReference type="InterPro" id="IPR001757">
    <property type="entry name" value="P_typ_ATPase"/>
</dbReference>
<feature type="binding site" evidence="19">
    <location>
        <position position="1676"/>
    </location>
    <ligand>
        <name>ATP</name>
        <dbReference type="ChEBI" id="CHEBI:30616"/>
    </ligand>
</feature>
<dbReference type="NCBIfam" id="TIGR01652">
    <property type="entry name" value="ATPase-Plipid"/>
    <property type="match status" value="1"/>
</dbReference>
<dbReference type="SFLD" id="SFLDS00003">
    <property type="entry name" value="Haloacid_Dehalogenase"/>
    <property type="match status" value="1"/>
</dbReference>
<evidence type="ECO:0000313" key="27">
    <source>
        <dbReference type="Proteomes" id="UP001150538"/>
    </source>
</evidence>
<keyword evidence="9 19" id="KW-0067">ATP-binding</keyword>
<dbReference type="InterPro" id="IPR008250">
    <property type="entry name" value="ATPase_P-typ_transduc_dom_A_sf"/>
</dbReference>
<evidence type="ECO:0000256" key="18">
    <source>
        <dbReference type="PIRSR" id="PIRSR606539-1"/>
    </source>
</evidence>
<feature type="transmembrane region" description="Helical" evidence="22">
    <location>
        <begin position="1331"/>
        <end position="1355"/>
    </location>
</feature>
<dbReference type="EMBL" id="JANBPU010000288">
    <property type="protein sequence ID" value="KAJ1913080.1"/>
    <property type="molecule type" value="Genomic_DNA"/>
</dbReference>
<evidence type="ECO:0000256" key="5">
    <source>
        <dbReference type="ARBA" id="ARBA00022553"/>
    </source>
</evidence>
<dbReference type="PANTHER" id="PTHR24092">
    <property type="entry name" value="PROBABLE PHOSPHOLIPID-TRANSPORTING ATPASE"/>
    <property type="match status" value="1"/>
</dbReference>
<feature type="binding site" evidence="19">
    <location>
        <position position="1770"/>
    </location>
    <ligand>
        <name>ATP</name>
        <dbReference type="ChEBI" id="CHEBI:30616"/>
    </ligand>
</feature>
<dbReference type="PROSITE" id="PS00154">
    <property type="entry name" value="ATPASE_E1_E2"/>
    <property type="match status" value="1"/>
</dbReference>
<dbReference type="Pfam" id="PF16209">
    <property type="entry name" value="PhoLip_ATPase_N"/>
    <property type="match status" value="1"/>
</dbReference>
<feature type="transmembrane region" description="Helical" evidence="22">
    <location>
        <begin position="1854"/>
        <end position="1874"/>
    </location>
</feature>
<evidence type="ECO:0000256" key="12">
    <source>
        <dbReference type="ARBA" id="ARBA00022989"/>
    </source>
</evidence>
<evidence type="ECO:0000256" key="22">
    <source>
        <dbReference type="SAM" id="Phobius"/>
    </source>
</evidence>
<accession>A0A9W7ZU14</accession>
<evidence type="ECO:0000256" key="7">
    <source>
        <dbReference type="ARBA" id="ARBA00022723"/>
    </source>
</evidence>
<feature type="binding site" evidence="20">
    <location>
        <position position="1405"/>
    </location>
    <ligand>
        <name>Mg(2+)</name>
        <dbReference type="ChEBI" id="CHEBI:18420"/>
    </ligand>
</feature>
<feature type="binding site" evidence="19">
    <location>
        <position position="1677"/>
    </location>
    <ligand>
        <name>ATP</name>
        <dbReference type="ChEBI" id="CHEBI:30616"/>
    </ligand>
</feature>
<evidence type="ECO:0000256" key="14">
    <source>
        <dbReference type="ARBA" id="ARBA00023136"/>
    </source>
</evidence>
<dbReference type="InterPro" id="IPR018303">
    <property type="entry name" value="ATPase_P-typ_P_site"/>
</dbReference>
<feature type="transmembrane region" description="Helical" evidence="22">
    <location>
        <begin position="1931"/>
        <end position="1957"/>
    </location>
</feature>
<feature type="region of interest" description="Disordered" evidence="21">
    <location>
        <begin position="860"/>
        <end position="879"/>
    </location>
</feature>
<dbReference type="GO" id="GO:0000287">
    <property type="term" value="F:magnesium ion binding"/>
    <property type="evidence" value="ECO:0007669"/>
    <property type="project" value="InterPro"/>
</dbReference>
<feature type="binding site" evidence="19">
    <location>
        <position position="1498"/>
    </location>
    <ligand>
        <name>ATP</name>
        <dbReference type="ChEBI" id="CHEBI:30616"/>
    </ligand>
</feature>
<comment type="similarity">
    <text evidence="3">Belongs to the cation transport ATPase (P-type) (TC 3.A.3) family. Type IV subfamily.</text>
</comment>
<comment type="subcellular location">
    <subcellularLocation>
        <location evidence="2">Golgi apparatus</location>
        <location evidence="2">trans-Golgi network membrane</location>
        <topology evidence="2">Multi-pass membrane protein</topology>
    </subcellularLocation>
</comment>
<keyword evidence="13" id="KW-0333">Golgi apparatus</keyword>
<dbReference type="CDD" id="cd02073">
    <property type="entry name" value="P-type_ATPase_APLT_Dnf-like"/>
    <property type="match status" value="1"/>
</dbReference>
<feature type="binding site" evidence="19">
    <location>
        <position position="1562"/>
    </location>
    <ligand>
        <name>ATP</name>
        <dbReference type="ChEBI" id="CHEBI:30616"/>
    </ligand>
</feature>
<keyword evidence="12 22" id="KW-1133">Transmembrane helix</keyword>
<feature type="binding site" evidence="19">
    <location>
        <position position="1539"/>
    </location>
    <ligand>
        <name>ATP</name>
        <dbReference type="ChEBI" id="CHEBI:30616"/>
    </ligand>
</feature>
<feature type="binding site" evidence="19">
    <location>
        <position position="1404"/>
    </location>
    <ligand>
        <name>ATP</name>
        <dbReference type="ChEBI" id="CHEBI:30616"/>
    </ligand>
</feature>
<dbReference type="InterPro" id="IPR032630">
    <property type="entry name" value="P_typ_ATPase_c"/>
</dbReference>
<feature type="binding site" evidence="20">
    <location>
        <position position="1796"/>
    </location>
    <ligand>
        <name>Mg(2+)</name>
        <dbReference type="ChEBI" id="CHEBI:18420"/>
    </ligand>
</feature>
<evidence type="ECO:0000256" key="20">
    <source>
        <dbReference type="PIRSR" id="PIRSR606539-3"/>
    </source>
</evidence>
<dbReference type="FunFam" id="3.40.50.1000:FF:000010">
    <property type="entry name" value="Phospholipid-transporting ATPase"/>
    <property type="match status" value="1"/>
</dbReference>
<feature type="region of interest" description="Disordered" evidence="21">
    <location>
        <begin position="936"/>
        <end position="1002"/>
    </location>
</feature>
<evidence type="ECO:0000256" key="10">
    <source>
        <dbReference type="ARBA" id="ARBA00022842"/>
    </source>
</evidence>
<evidence type="ECO:0000256" key="9">
    <source>
        <dbReference type="ARBA" id="ARBA00022840"/>
    </source>
</evidence>
<keyword evidence="14 22" id="KW-0472">Membrane</keyword>
<dbReference type="OrthoDB" id="377733at2759"/>
<feature type="transmembrane region" description="Helical" evidence="22">
    <location>
        <begin position="1073"/>
        <end position="1092"/>
    </location>
</feature>
<dbReference type="GO" id="GO:0045332">
    <property type="term" value="P:phospholipid translocation"/>
    <property type="evidence" value="ECO:0007669"/>
    <property type="project" value="TreeGrafter"/>
</dbReference>
<feature type="compositionally biased region" description="Basic and acidic residues" evidence="21">
    <location>
        <begin position="860"/>
        <end position="871"/>
    </location>
</feature>
<dbReference type="GO" id="GO:0016887">
    <property type="term" value="F:ATP hydrolysis activity"/>
    <property type="evidence" value="ECO:0007669"/>
    <property type="project" value="InterPro"/>
</dbReference>
<feature type="binding site" evidence="19">
    <location>
        <position position="1403"/>
    </location>
    <ligand>
        <name>ATP</name>
        <dbReference type="ChEBI" id="CHEBI:30616"/>
    </ligand>
</feature>
<proteinExistence type="inferred from homology"/>
<dbReference type="GO" id="GO:0005802">
    <property type="term" value="C:trans-Golgi network"/>
    <property type="evidence" value="ECO:0007669"/>
    <property type="project" value="TreeGrafter"/>
</dbReference>
<feature type="binding site" evidence="19">
    <location>
        <position position="1776"/>
    </location>
    <ligand>
        <name>ATP</name>
        <dbReference type="ChEBI" id="CHEBI:30616"/>
    </ligand>
</feature>
<feature type="binding site" evidence="19">
    <location>
        <position position="1405"/>
    </location>
    <ligand>
        <name>ATP</name>
        <dbReference type="ChEBI" id="CHEBI:30616"/>
    </ligand>
</feature>
<dbReference type="Gene3D" id="3.40.50.1000">
    <property type="entry name" value="HAD superfamily/HAD-like"/>
    <property type="match status" value="1"/>
</dbReference>
<keyword evidence="8 19" id="KW-0547">Nucleotide-binding</keyword>
<comment type="catalytic activity">
    <reaction evidence="17">
        <text>a 1,2-diacyl-sn-glycero-3-phospho-L-serine(out) + ATP + H2O = a 1,2-diacyl-sn-glycero-3-phospho-L-serine(in) + ADP + phosphate + H(+)</text>
        <dbReference type="Rhea" id="RHEA:38567"/>
        <dbReference type="ChEBI" id="CHEBI:15377"/>
        <dbReference type="ChEBI" id="CHEBI:15378"/>
        <dbReference type="ChEBI" id="CHEBI:30616"/>
        <dbReference type="ChEBI" id="CHEBI:43474"/>
        <dbReference type="ChEBI" id="CHEBI:57262"/>
        <dbReference type="ChEBI" id="CHEBI:456216"/>
    </reaction>
    <physiologicalReaction direction="left-to-right" evidence="17">
        <dbReference type="Rhea" id="RHEA:38568"/>
    </physiologicalReaction>
</comment>
<evidence type="ECO:0000256" key="16">
    <source>
        <dbReference type="ARBA" id="ARBA00049128"/>
    </source>
</evidence>
<dbReference type="GO" id="GO:0006892">
    <property type="term" value="P:post-Golgi vesicle-mediated transport"/>
    <property type="evidence" value="ECO:0007669"/>
    <property type="project" value="TreeGrafter"/>
</dbReference>
<feature type="domain" description="P-type ATPase C-terminal" evidence="25">
    <location>
        <begin position="1822"/>
        <end position="2071"/>
    </location>
</feature>
<evidence type="ECO:0000256" key="19">
    <source>
        <dbReference type="PIRSR" id="PIRSR606539-2"/>
    </source>
</evidence>
<evidence type="ECO:0000256" key="13">
    <source>
        <dbReference type="ARBA" id="ARBA00023034"/>
    </source>
</evidence>
<keyword evidence="27" id="KW-1185">Reference proteome</keyword>
<feature type="binding site" evidence="19">
    <location>
        <position position="1799"/>
    </location>
    <ligand>
        <name>ATP</name>
        <dbReference type="ChEBI" id="CHEBI:30616"/>
    </ligand>
</feature>
<dbReference type="InterPro" id="IPR006539">
    <property type="entry name" value="P-type_ATPase_IV"/>
</dbReference>
<dbReference type="PRINTS" id="PR00119">
    <property type="entry name" value="CATATPASE"/>
</dbReference>
<feature type="region of interest" description="Disordered" evidence="21">
    <location>
        <begin position="747"/>
        <end position="786"/>
    </location>
</feature>
<feature type="region of interest" description="Disordered" evidence="21">
    <location>
        <begin position="691"/>
        <end position="712"/>
    </location>
</feature>
<keyword evidence="6 22" id="KW-0812">Transmembrane</keyword>
<dbReference type="SUPFAM" id="SSF56784">
    <property type="entry name" value="HAD-like"/>
    <property type="match status" value="1"/>
</dbReference>
<feature type="transmembrane region" description="Helical" evidence="22">
    <location>
        <begin position="2000"/>
        <end position="2023"/>
    </location>
</feature>
<feature type="transmembrane region" description="Helical" evidence="22">
    <location>
        <begin position="1969"/>
        <end position="1988"/>
    </location>
</feature>
<dbReference type="Pfam" id="PF16212">
    <property type="entry name" value="PhoLip_ATPase_C"/>
    <property type="match status" value="1"/>
</dbReference>
<evidence type="ECO:0000313" key="26">
    <source>
        <dbReference type="EMBL" id="KAJ1913080.1"/>
    </source>
</evidence>
<evidence type="ECO:0000256" key="11">
    <source>
        <dbReference type="ARBA" id="ARBA00022967"/>
    </source>
</evidence>
<dbReference type="Pfam" id="PF00122">
    <property type="entry name" value="E1-E2_ATPase"/>
    <property type="match status" value="1"/>
</dbReference>
<feature type="compositionally biased region" description="Low complexity" evidence="21">
    <location>
        <begin position="805"/>
        <end position="815"/>
    </location>
</feature>
<evidence type="ECO:0000259" key="25">
    <source>
        <dbReference type="Pfam" id="PF16212"/>
    </source>
</evidence>
<dbReference type="InterPro" id="IPR023298">
    <property type="entry name" value="ATPase_P-typ_TM_dom_sf"/>
</dbReference>
<feature type="binding site" evidence="20">
    <location>
        <position position="1403"/>
    </location>
    <ligand>
        <name>Mg(2+)</name>
        <dbReference type="ChEBI" id="CHEBI:18420"/>
    </ligand>
</feature>
<dbReference type="InterPro" id="IPR023299">
    <property type="entry name" value="ATPase_P-typ_cyto_dom_N"/>
</dbReference>
<dbReference type="InterPro" id="IPR036412">
    <property type="entry name" value="HAD-like_sf"/>
</dbReference>
<dbReference type="PANTHER" id="PTHR24092:SF150">
    <property type="entry name" value="PHOSPHOLIPID-TRANSPORTING ATPASE"/>
    <property type="match status" value="1"/>
</dbReference>
<dbReference type="SUPFAM" id="SSF81660">
    <property type="entry name" value="Metal cation-transporting ATPase, ATP-binding domain N"/>
    <property type="match status" value="1"/>
</dbReference>
<evidence type="ECO:0000256" key="17">
    <source>
        <dbReference type="ARBA" id="ARBA00051303"/>
    </source>
</evidence>
<dbReference type="SFLD" id="SFLDF00027">
    <property type="entry name" value="p-type_atpase"/>
    <property type="match status" value="1"/>
</dbReference>
<feature type="binding site" evidence="19">
    <location>
        <position position="1800"/>
    </location>
    <ligand>
        <name>ATP</name>
        <dbReference type="ChEBI" id="CHEBI:30616"/>
    </ligand>
</feature>
<evidence type="ECO:0000256" key="21">
    <source>
        <dbReference type="SAM" id="MobiDB-lite"/>
    </source>
</evidence>
<protein>
    <recommendedName>
        <fullName evidence="4">P-type phospholipid transporter</fullName>
        <ecNumber evidence="4">7.6.2.1</ecNumber>
    </recommendedName>
</protein>
<dbReference type="SUPFAM" id="SSF81653">
    <property type="entry name" value="Calcium ATPase, transduction domain A"/>
    <property type="match status" value="1"/>
</dbReference>
<dbReference type="FunFam" id="3.40.1110.10:FF:000087">
    <property type="entry name" value="Phospholipid-transporting ATPase"/>
    <property type="match status" value="1"/>
</dbReference>
<keyword evidence="11" id="KW-1278">Translocase</keyword>
<dbReference type="FunFam" id="2.70.150.10:FF:000026">
    <property type="entry name" value="Phospholipid-transporting ATPase"/>
    <property type="match status" value="1"/>
</dbReference>
<dbReference type="EC" id="7.6.2.1" evidence="4"/>
<feature type="binding site" evidence="19">
    <location>
        <position position="1596"/>
    </location>
    <ligand>
        <name>ATP</name>
        <dbReference type="ChEBI" id="CHEBI:30616"/>
    </ligand>
</feature>
<evidence type="ECO:0000259" key="23">
    <source>
        <dbReference type="Pfam" id="PF00122"/>
    </source>
</evidence>
<feature type="domain" description="P-type ATPase A" evidence="23">
    <location>
        <begin position="1104"/>
        <end position="1176"/>
    </location>
</feature>
<dbReference type="GO" id="GO:0032456">
    <property type="term" value="P:endocytic recycling"/>
    <property type="evidence" value="ECO:0007669"/>
    <property type="project" value="TreeGrafter"/>
</dbReference>
<dbReference type="InterPro" id="IPR044492">
    <property type="entry name" value="P_typ_ATPase_HD_dom"/>
</dbReference>
<dbReference type="Pfam" id="PF13246">
    <property type="entry name" value="Cation_ATPase"/>
    <property type="match status" value="1"/>
</dbReference>
<keyword evidence="10 20" id="KW-0460">Magnesium</keyword>
<evidence type="ECO:0000256" key="1">
    <source>
        <dbReference type="ARBA" id="ARBA00001946"/>
    </source>
</evidence>
<comment type="catalytic activity">
    <reaction evidence="15">
        <text>ATP + H2O + phospholipidSide 1 = ADP + phosphate + phospholipidSide 2.</text>
        <dbReference type="EC" id="7.6.2.1"/>
    </reaction>
</comment>